<comment type="similarity">
    <text evidence="1 5">Belongs to the transferase hexapeptide repeat family.</text>
</comment>
<keyword evidence="4 5" id="KW-0012">Acyltransferase</keyword>
<dbReference type="GO" id="GO:0008870">
    <property type="term" value="F:galactoside O-acetyltransferase activity"/>
    <property type="evidence" value="ECO:0007669"/>
    <property type="project" value="TreeGrafter"/>
</dbReference>
<dbReference type="EMBL" id="SDDZ01000001">
    <property type="protein sequence ID" value="RXJ52852.1"/>
    <property type="molecule type" value="Genomic_DNA"/>
</dbReference>
<dbReference type="Pfam" id="PF00132">
    <property type="entry name" value="Hexapep"/>
    <property type="match status" value="1"/>
</dbReference>
<gene>
    <name evidence="7" type="ORF">ESZ48_03955</name>
</gene>
<dbReference type="AlphaFoldDB" id="A0A4Q0XKT3"/>
<reference evidence="7 8" key="1">
    <citation type="submission" date="2019-01" db="EMBL/GenBank/DDBJ databases">
        <title>Genome sequence of the Antarctic species Gelidibacter gilvus ACAM 158(T).</title>
        <authorList>
            <person name="Bowman J.P."/>
        </authorList>
    </citation>
    <scope>NUCLEOTIDE SEQUENCE [LARGE SCALE GENOMIC DNA]</scope>
    <source>
        <strain evidence="7 8">IC158</strain>
    </source>
</reference>
<evidence type="ECO:0000256" key="3">
    <source>
        <dbReference type="ARBA" id="ARBA00022737"/>
    </source>
</evidence>
<dbReference type="Proteomes" id="UP000289792">
    <property type="component" value="Unassembled WGS sequence"/>
</dbReference>
<organism evidence="7 8">
    <name type="scientific">Gelidibacter gilvus</name>
    <dbReference type="NCBI Taxonomy" id="59602"/>
    <lineage>
        <taxon>Bacteria</taxon>
        <taxon>Pseudomonadati</taxon>
        <taxon>Bacteroidota</taxon>
        <taxon>Flavobacteriia</taxon>
        <taxon>Flavobacteriales</taxon>
        <taxon>Flavobacteriaceae</taxon>
        <taxon>Gelidibacter</taxon>
    </lineage>
</organism>
<evidence type="ECO:0000313" key="7">
    <source>
        <dbReference type="EMBL" id="RXJ52852.1"/>
    </source>
</evidence>
<dbReference type="FunFam" id="2.160.10.10:FF:000008">
    <property type="entry name" value="Maltose O-acetyltransferase"/>
    <property type="match status" value="1"/>
</dbReference>
<dbReference type="Pfam" id="PF12464">
    <property type="entry name" value="Mac"/>
    <property type="match status" value="1"/>
</dbReference>
<evidence type="ECO:0000256" key="4">
    <source>
        <dbReference type="ARBA" id="ARBA00023315"/>
    </source>
</evidence>
<protein>
    <recommendedName>
        <fullName evidence="5">Acetyltransferase</fullName>
        <ecNumber evidence="5">2.3.1.-</ecNumber>
    </recommendedName>
</protein>
<evidence type="ECO:0000256" key="5">
    <source>
        <dbReference type="RuleBase" id="RU367021"/>
    </source>
</evidence>
<dbReference type="SUPFAM" id="SSF51161">
    <property type="entry name" value="Trimeric LpxA-like enzymes"/>
    <property type="match status" value="1"/>
</dbReference>
<dbReference type="RefSeq" id="WP_129015986.1">
    <property type="nucleotide sequence ID" value="NZ_SDDZ01000001.1"/>
</dbReference>
<evidence type="ECO:0000256" key="1">
    <source>
        <dbReference type="ARBA" id="ARBA00007274"/>
    </source>
</evidence>
<feature type="domain" description="Maltose/galactoside acetyltransferase" evidence="6">
    <location>
        <begin position="4"/>
        <end position="58"/>
    </location>
</feature>
<sequence>MTEKEKMISGELYNPSDVQLVEDRRHARTTFGEYNKSHPDEKENRTQLLEELLESKPRNLYIEPPFYCDYGYNIQLGDHVYMNYNCCILDVSIVKIGDNTMFGPNVQIYTATHPLEYKARNSGVEYAKPITIGNNVWIGGNATICPGVIIGNNVVVAAGSVVTKSFPDDVVIGGNPAKIIKSIDNS</sequence>
<dbReference type="Gene3D" id="2.160.10.10">
    <property type="entry name" value="Hexapeptide repeat proteins"/>
    <property type="match status" value="1"/>
</dbReference>
<dbReference type="InterPro" id="IPR024688">
    <property type="entry name" value="Mac_dom"/>
</dbReference>
<dbReference type="EC" id="2.3.1.-" evidence="5"/>
<name>A0A4Q0XKT3_9FLAO</name>
<comment type="caution">
    <text evidence="7">The sequence shown here is derived from an EMBL/GenBank/DDBJ whole genome shotgun (WGS) entry which is preliminary data.</text>
</comment>
<dbReference type="InterPro" id="IPR039369">
    <property type="entry name" value="LacA-like"/>
</dbReference>
<dbReference type="PANTHER" id="PTHR43017">
    <property type="entry name" value="GALACTOSIDE O-ACETYLTRANSFERASE"/>
    <property type="match status" value="1"/>
</dbReference>
<keyword evidence="2 5" id="KW-0808">Transferase</keyword>
<keyword evidence="3" id="KW-0677">Repeat</keyword>
<evidence type="ECO:0000313" key="8">
    <source>
        <dbReference type="Proteomes" id="UP000289792"/>
    </source>
</evidence>
<proteinExistence type="inferred from homology"/>
<keyword evidence="8" id="KW-1185">Reference proteome</keyword>
<dbReference type="CDD" id="cd03357">
    <property type="entry name" value="LbH_MAT_GAT"/>
    <property type="match status" value="1"/>
</dbReference>
<evidence type="ECO:0000259" key="6">
    <source>
        <dbReference type="SMART" id="SM01266"/>
    </source>
</evidence>
<dbReference type="InterPro" id="IPR001451">
    <property type="entry name" value="Hexapep"/>
</dbReference>
<dbReference type="OrthoDB" id="9812571at2"/>
<dbReference type="InterPro" id="IPR011004">
    <property type="entry name" value="Trimer_LpxA-like_sf"/>
</dbReference>
<dbReference type="SMART" id="SM01266">
    <property type="entry name" value="Mac"/>
    <property type="match status" value="1"/>
</dbReference>
<accession>A0A4Q0XKT3</accession>
<dbReference type="PANTHER" id="PTHR43017:SF1">
    <property type="entry name" value="ACETYLTRANSFERASE YJL218W-RELATED"/>
    <property type="match status" value="1"/>
</dbReference>
<evidence type="ECO:0000256" key="2">
    <source>
        <dbReference type="ARBA" id="ARBA00022679"/>
    </source>
</evidence>